<name>A0A2S9XJQ9_9BACT</name>
<gene>
    <name evidence="2" type="ORF">ENSA5_45150</name>
</gene>
<accession>A0A2S9XJQ9</accession>
<keyword evidence="3" id="KW-1185">Reference proteome</keyword>
<dbReference type="EMBL" id="PVNK01000195">
    <property type="protein sequence ID" value="PRP93108.1"/>
    <property type="molecule type" value="Genomic_DNA"/>
</dbReference>
<protein>
    <recommendedName>
        <fullName evidence="4">His-Xaa-Ser system protein HxsD</fullName>
    </recommendedName>
</protein>
<sequence>MSTDNQTSFTDIPEAVVSVAATDRSVSMVVDSELYPLQAVYGASYIFIDRCYVFIDRPEPGKYRVTLTAKESVEEAEALRQLVGEYANELLSCAWRHQVTQDNRVAIETVTVQAIAGAMGEPSLDDLADFDFTDEALDDPLGIAQSWEDKHGRKSPAEKEQAKAKVPEGEAAEATEAASTEEASA</sequence>
<reference evidence="2 3" key="1">
    <citation type="submission" date="2018-03" db="EMBL/GenBank/DDBJ databases">
        <title>Draft Genome Sequences of the Obligatory Marine Myxobacteria Enhygromyxa salina SWB005.</title>
        <authorList>
            <person name="Poehlein A."/>
            <person name="Moghaddam J.A."/>
            <person name="Harms H."/>
            <person name="Alanjari M."/>
            <person name="Koenig G.M."/>
            <person name="Daniel R."/>
            <person name="Schaeberle T.F."/>
        </authorList>
    </citation>
    <scope>NUCLEOTIDE SEQUENCE [LARGE SCALE GENOMIC DNA]</scope>
    <source>
        <strain evidence="2 3">SWB005</strain>
    </source>
</reference>
<feature type="compositionally biased region" description="Basic and acidic residues" evidence="1">
    <location>
        <begin position="147"/>
        <end position="168"/>
    </location>
</feature>
<proteinExistence type="predicted"/>
<dbReference type="InterPro" id="IPR023974">
    <property type="entry name" value="HxsD"/>
</dbReference>
<organism evidence="2 3">
    <name type="scientific">Enhygromyxa salina</name>
    <dbReference type="NCBI Taxonomy" id="215803"/>
    <lineage>
        <taxon>Bacteria</taxon>
        <taxon>Pseudomonadati</taxon>
        <taxon>Myxococcota</taxon>
        <taxon>Polyangia</taxon>
        <taxon>Nannocystales</taxon>
        <taxon>Nannocystaceae</taxon>
        <taxon>Enhygromyxa</taxon>
    </lineage>
</organism>
<evidence type="ECO:0000313" key="2">
    <source>
        <dbReference type="EMBL" id="PRP93108.1"/>
    </source>
</evidence>
<evidence type="ECO:0000313" key="3">
    <source>
        <dbReference type="Proteomes" id="UP000237968"/>
    </source>
</evidence>
<evidence type="ECO:0008006" key="4">
    <source>
        <dbReference type="Google" id="ProtNLM"/>
    </source>
</evidence>
<dbReference type="Proteomes" id="UP000237968">
    <property type="component" value="Unassembled WGS sequence"/>
</dbReference>
<feature type="region of interest" description="Disordered" evidence="1">
    <location>
        <begin position="141"/>
        <end position="185"/>
    </location>
</feature>
<evidence type="ECO:0000256" key="1">
    <source>
        <dbReference type="SAM" id="MobiDB-lite"/>
    </source>
</evidence>
<dbReference type="OrthoDB" id="5521467at2"/>
<comment type="caution">
    <text evidence="2">The sequence shown here is derived from an EMBL/GenBank/DDBJ whole genome shotgun (WGS) entry which is preliminary data.</text>
</comment>
<dbReference type="RefSeq" id="WP_106393785.1">
    <property type="nucleotide sequence ID" value="NZ_PVNK01000195.1"/>
</dbReference>
<dbReference type="AlphaFoldDB" id="A0A2S9XJQ9"/>
<feature type="compositionally biased region" description="Low complexity" evidence="1">
    <location>
        <begin position="172"/>
        <end position="185"/>
    </location>
</feature>
<dbReference type="NCBIfam" id="TIGR03976">
    <property type="entry name" value="chp_LLNDYxLRE"/>
    <property type="match status" value="1"/>
</dbReference>